<evidence type="ECO:0000256" key="1">
    <source>
        <dbReference type="SAM" id="Phobius"/>
    </source>
</evidence>
<evidence type="ECO:0000313" key="2">
    <source>
        <dbReference type="EMBL" id="RUO26861.1"/>
    </source>
</evidence>
<organism evidence="2 3">
    <name type="scientific">Aliidiomarina minuta</name>
    <dbReference type="NCBI Taxonomy" id="880057"/>
    <lineage>
        <taxon>Bacteria</taxon>
        <taxon>Pseudomonadati</taxon>
        <taxon>Pseudomonadota</taxon>
        <taxon>Gammaproteobacteria</taxon>
        <taxon>Alteromonadales</taxon>
        <taxon>Idiomarinaceae</taxon>
        <taxon>Aliidiomarina</taxon>
    </lineage>
</organism>
<feature type="transmembrane region" description="Helical" evidence="1">
    <location>
        <begin position="29"/>
        <end position="50"/>
    </location>
</feature>
<proteinExistence type="predicted"/>
<keyword evidence="1" id="KW-0812">Transmembrane</keyword>
<keyword evidence="1" id="KW-1133">Transmembrane helix</keyword>
<protein>
    <recommendedName>
        <fullName evidence="4">DUF2523 domain-containing protein</fullName>
    </recommendedName>
</protein>
<feature type="transmembrane region" description="Helical" evidence="1">
    <location>
        <begin position="56"/>
        <end position="75"/>
    </location>
</feature>
<dbReference type="EMBL" id="PIPL01000001">
    <property type="protein sequence ID" value="RUO26861.1"/>
    <property type="molecule type" value="Genomic_DNA"/>
</dbReference>
<dbReference type="RefSeq" id="WP_126803675.1">
    <property type="nucleotide sequence ID" value="NZ_PIPL01000001.1"/>
</dbReference>
<name>A0A432W9Z1_9GAMM</name>
<comment type="caution">
    <text evidence="2">The sequence shown here is derived from an EMBL/GenBank/DDBJ whole genome shotgun (WGS) entry which is preliminary data.</text>
</comment>
<keyword evidence="3" id="KW-1185">Reference proteome</keyword>
<accession>A0A432W9Z1</accession>
<sequence>MIKLLLIELDQLSEFIADWQGLDNFIDSIGIGMLVSFFVEQIMNFVQAIIWPSDYVSRFAIEKVAIFVLITYIAYNISRK</sequence>
<dbReference type="OrthoDB" id="6199187at2"/>
<reference evidence="2 3" key="1">
    <citation type="journal article" date="2011" name="Front. Microbiol.">
        <title>Genomic signatures of strain selection and enhancement in Bacillus atrophaeus var. globigii, a historical biowarfare simulant.</title>
        <authorList>
            <person name="Gibbons H.S."/>
            <person name="Broomall S.M."/>
            <person name="McNew L.A."/>
            <person name="Daligault H."/>
            <person name="Chapman C."/>
            <person name="Bruce D."/>
            <person name="Karavis M."/>
            <person name="Krepps M."/>
            <person name="McGregor P.A."/>
            <person name="Hong C."/>
            <person name="Park K.H."/>
            <person name="Akmal A."/>
            <person name="Feldman A."/>
            <person name="Lin J.S."/>
            <person name="Chang W.E."/>
            <person name="Higgs B.W."/>
            <person name="Demirev P."/>
            <person name="Lindquist J."/>
            <person name="Liem A."/>
            <person name="Fochler E."/>
            <person name="Read T.D."/>
            <person name="Tapia R."/>
            <person name="Johnson S."/>
            <person name="Bishop-Lilly K.A."/>
            <person name="Detter C."/>
            <person name="Han C."/>
            <person name="Sozhamannan S."/>
            <person name="Rosenzweig C.N."/>
            <person name="Skowronski E.W."/>
        </authorList>
    </citation>
    <scope>NUCLEOTIDE SEQUENCE [LARGE SCALE GENOMIC DNA]</scope>
    <source>
        <strain evidence="2 3">MLST1</strain>
    </source>
</reference>
<evidence type="ECO:0008006" key="4">
    <source>
        <dbReference type="Google" id="ProtNLM"/>
    </source>
</evidence>
<keyword evidence="1" id="KW-0472">Membrane</keyword>
<dbReference type="AlphaFoldDB" id="A0A432W9Z1"/>
<gene>
    <name evidence="2" type="ORF">CWE09_09280</name>
</gene>
<evidence type="ECO:0000313" key="3">
    <source>
        <dbReference type="Proteomes" id="UP000288293"/>
    </source>
</evidence>
<dbReference type="Proteomes" id="UP000288293">
    <property type="component" value="Unassembled WGS sequence"/>
</dbReference>